<dbReference type="SUPFAM" id="SSF52540">
    <property type="entry name" value="P-loop containing nucleoside triphosphate hydrolases"/>
    <property type="match status" value="1"/>
</dbReference>
<evidence type="ECO:0000313" key="8">
    <source>
        <dbReference type="Proteomes" id="UP000072660"/>
    </source>
</evidence>
<name>A0A139SS35_9GAMM</name>
<evidence type="ECO:0000256" key="6">
    <source>
        <dbReference type="NCBIfam" id="TIGR00152"/>
    </source>
</evidence>
<comment type="pathway">
    <text evidence="5">Cofactor biosynthesis; coenzyme A biosynthesis; CoA from (R)-pantothenate: step 5/5.</text>
</comment>
<dbReference type="GO" id="GO:0005524">
    <property type="term" value="F:ATP binding"/>
    <property type="evidence" value="ECO:0007669"/>
    <property type="project" value="UniProtKB-UniRule"/>
</dbReference>
<dbReference type="OrthoDB" id="9812943at2"/>
<evidence type="ECO:0000256" key="2">
    <source>
        <dbReference type="ARBA" id="ARBA00022741"/>
    </source>
</evidence>
<dbReference type="GO" id="GO:0005737">
    <property type="term" value="C:cytoplasm"/>
    <property type="evidence" value="ECO:0007669"/>
    <property type="project" value="UniProtKB-SubCell"/>
</dbReference>
<comment type="caution">
    <text evidence="7">The sequence shown here is derived from an EMBL/GenBank/DDBJ whole genome shotgun (WGS) entry which is preliminary data.</text>
</comment>
<evidence type="ECO:0000256" key="4">
    <source>
        <dbReference type="ARBA" id="ARBA00022993"/>
    </source>
</evidence>
<dbReference type="InterPro" id="IPR027417">
    <property type="entry name" value="P-loop_NTPase"/>
</dbReference>
<feature type="binding site" evidence="5">
    <location>
        <begin position="13"/>
        <end position="18"/>
    </location>
    <ligand>
        <name>ATP</name>
        <dbReference type="ChEBI" id="CHEBI:30616"/>
    </ligand>
</feature>
<dbReference type="PROSITE" id="PS51219">
    <property type="entry name" value="DPCK"/>
    <property type="match status" value="1"/>
</dbReference>
<dbReference type="Pfam" id="PF01121">
    <property type="entry name" value="CoaE"/>
    <property type="match status" value="1"/>
</dbReference>
<dbReference type="Gene3D" id="3.40.50.300">
    <property type="entry name" value="P-loop containing nucleotide triphosphate hydrolases"/>
    <property type="match status" value="1"/>
</dbReference>
<dbReference type="EC" id="2.7.1.24" evidence="5 6"/>
<dbReference type="InterPro" id="IPR001977">
    <property type="entry name" value="Depp_CoAkinase"/>
</dbReference>
<dbReference type="PANTHER" id="PTHR10695:SF46">
    <property type="entry name" value="BIFUNCTIONAL COENZYME A SYNTHASE-RELATED"/>
    <property type="match status" value="1"/>
</dbReference>
<keyword evidence="5" id="KW-0963">Cytoplasm</keyword>
<dbReference type="EMBL" id="LSZO01000166">
    <property type="protein sequence ID" value="KXU37290.1"/>
    <property type="molecule type" value="Genomic_DNA"/>
</dbReference>
<dbReference type="RefSeq" id="WP_068390894.1">
    <property type="nucleotide sequence ID" value="NZ_LSZO01000166.1"/>
</dbReference>
<comment type="similarity">
    <text evidence="1 5">Belongs to the CoaE family.</text>
</comment>
<dbReference type="NCBIfam" id="TIGR00152">
    <property type="entry name" value="dephospho-CoA kinase"/>
    <property type="match status" value="1"/>
</dbReference>
<dbReference type="CDD" id="cd02022">
    <property type="entry name" value="DPCK"/>
    <property type="match status" value="1"/>
</dbReference>
<evidence type="ECO:0000256" key="1">
    <source>
        <dbReference type="ARBA" id="ARBA00009018"/>
    </source>
</evidence>
<accession>A0A139SS35</accession>
<dbReference type="UniPathway" id="UPA00241">
    <property type="reaction ID" value="UER00356"/>
</dbReference>
<evidence type="ECO:0000256" key="3">
    <source>
        <dbReference type="ARBA" id="ARBA00022840"/>
    </source>
</evidence>
<protein>
    <recommendedName>
        <fullName evidence="5 6">Dephospho-CoA kinase</fullName>
        <ecNumber evidence="5 6">2.7.1.24</ecNumber>
    </recommendedName>
    <alternativeName>
        <fullName evidence="5">Dephosphocoenzyme A kinase</fullName>
    </alternativeName>
</protein>
<sequence>MSDWILGLTGGIGSGKSSAARCFAALGVDCVDADIAARQVVEPGTAALAAIAQQFGADILLADGQLDRAALRQRIFADPAQRNWLEELLHPLIRKQLKADLAAAKSPYAILVSPLLIESGQRLMCSRVLVIDLPKNLQIERSMQRDGNTREQIEAILNAQLSRQERLSHADDVLVNDKDQAWLQSEVKRLHEFYLNLTFTQKNQ</sequence>
<dbReference type="GO" id="GO:0004140">
    <property type="term" value="F:dephospho-CoA kinase activity"/>
    <property type="evidence" value="ECO:0007669"/>
    <property type="project" value="UniProtKB-UniRule"/>
</dbReference>
<comment type="subcellular location">
    <subcellularLocation>
        <location evidence="5">Cytoplasm</location>
    </subcellularLocation>
</comment>
<evidence type="ECO:0000313" key="7">
    <source>
        <dbReference type="EMBL" id="KXU37290.1"/>
    </source>
</evidence>
<keyword evidence="5" id="KW-0808">Transferase</keyword>
<dbReference type="GO" id="GO:0015937">
    <property type="term" value="P:coenzyme A biosynthetic process"/>
    <property type="evidence" value="ECO:0007669"/>
    <property type="project" value="UniProtKB-UniRule"/>
</dbReference>
<dbReference type="AlphaFoldDB" id="A0A139SS35"/>
<comment type="catalytic activity">
    <reaction evidence="5">
        <text>3'-dephospho-CoA + ATP = ADP + CoA + H(+)</text>
        <dbReference type="Rhea" id="RHEA:18245"/>
        <dbReference type="ChEBI" id="CHEBI:15378"/>
        <dbReference type="ChEBI" id="CHEBI:30616"/>
        <dbReference type="ChEBI" id="CHEBI:57287"/>
        <dbReference type="ChEBI" id="CHEBI:57328"/>
        <dbReference type="ChEBI" id="CHEBI:456216"/>
        <dbReference type="EC" id="2.7.1.24"/>
    </reaction>
</comment>
<keyword evidence="5 7" id="KW-0418">Kinase</keyword>
<gene>
    <name evidence="5" type="primary">coaE</name>
    <name evidence="7" type="ORF">AXE65_03580</name>
</gene>
<evidence type="ECO:0000256" key="5">
    <source>
        <dbReference type="HAMAP-Rule" id="MF_00376"/>
    </source>
</evidence>
<keyword evidence="2 5" id="KW-0547">Nucleotide-binding</keyword>
<proteinExistence type="inferred from homology"/>
<dbReference type="HAMAP" id="MF_00376">
    <property type="entry name" value="Dephospho_CoA_kinase"/>
    <property type="match status" value="1"/>
</dbReference>
<reference evidence="7 8" key="1">
    <citation type="submission" date="2016-02" db="EMBL/GenBank/DDBJ databases">
        <authorList>
            <person name="Wen L."/>
            <person name="He K."/>
            <person name="Yang H."/>
        </authorList>
    </citation>
    <scope>NUCLEOTIDE SEQUENCE [LARGE SCALE GENOMIC DNA]</scope>
    <source>
        <strain evidence="7 8">CV58</strain>
    </source>
</reference>
<keyword evidence="8" id="KW-1185">Reference proteome</keyword>
<dbReference type="PANTHER" id="PTHR10695">
    <property type="entry name" value="DEPHOSPHO-COA KINASE-RELATED"/>
    <property type="match status" value="1"/>
</dbReference>
<dbReference type="Proteomes" id="UP000072660">
    <property type="component" value="Unassembled WGS sequence"/>
</dbReference>
<keyword evidence="4 5" id="KW-0173">Coenzyme A biosynthesis</keyword>
<organism evidence="7 8">
    <name type="scientific">Ventosimonas gracilis</name>
    <dbReference type="NCBI Taxonomy" id="1680762"/>
    <lineage>
        <taxon>Bacteria</taxon>
        <taxon>Pseudomonadati</taxon>
        <taxon>Pseudomonadota</taxon>
        <taxon>Gammaproteobacteria</taxon>
        <taxon>Pseudomonadales</taxon>
        <taxon>Ventosimonadaceae</taxon>
        <taxon>Ventosimonas</taxon>
    </lineage>
</organism>
<comment type="function">
    <text evidence="5">Catalyzes the phosphorylation of the 3'-hydroxyl group of dephosphocoenzyme A to form coenzyme A.</text>
</comment>
<keyword evidence="3 5" id="KW-0067">ATP-binding</keyword>